<reference evidence="2" key="1">
    <citation type="submission" date="2023-07" db="EMBL/GenBank/DDBJ databases">
        <title>Cedecea davisae an AmpC producer and its therapeutic implications.</title>
        <authorList>
            <person name="Notter J."/>
        </authorList>
    </citation>
    <scope>NUCLEOTIDE SEQUENCE [LARGE SCALE GENOMIC DNA]</scope>
    <source>
        <strain evidence="2">1</strain>
    </source>
</reference>
<dbReference type="Proteomes" id="UP000686327">
    <property type="component" value="Unassembled WGS sequence"/>
</dbReference>
<dbReference type="RefSeq" id="WP_216376539.1">
    <property type="nucleotide sequence ID" value="NZ_JAGRYT010000003.1"/>
</dbReference>
<name>A0ABS6DK31_9ENTR</name>
<evidence type="ECO:0000313" key="1">
    <source>
        <dbReference type="EMBL" id="MBU4683570.1"/>
    </source>
</evidence>
<organism evidence="1 2">
    <name type="scientific">Cedecea davisae</name>
    <dbReference type="NCBI Taxonomy" id="158484"/>
    <lineage>
        <taxon>Bacteria</taxon>
        <taxon>Pseudomonadati</taxon>
        <taxon>Pseudomonadota</taxon>
        <taxon>Gammaproteobacteria</taxon>
        <taxon>Enterobacterales</taxon>
        <taxon>Enterobacteriaceae</taxon>
        <taxon>Cedecea</taxon>
    </lineage>
</organism>
<comment type="caution">
    <text evidence="1">The sequence shown here is derived from an EMBL/GenBank/DDBJ whole genome shotgun (WGS) entry which is preliminary data.</text>
</comment>
<sequence>MPISALQHRASTGTFKNNIHDAFGKNTLKTRVTTSKNPTTPDEIFRTGKNINHIANSYLELSRSPPQNIAQRQGLTAPLMLLLSQLRLENNQQPAPSDSTSFISSSNLLQPISNALHATGEFISRHDPLIFPGAEAAPTCAGSHRPDDIVNILNNAGFNVVTRGLDELKCFELDKYEFFKGVAYNAIKTLDSTILQLEEKNDKEFDNHLKHYGMVDIQDIKLKLTSLYKSIKMDITERLKSNRESIYYGYSSADINANVIASAPSNGHDKAIFLTDSFFGKCTLNAINALIHEVSHHHYKVDLFQIIKEKSCLADYSGSEVPVHAQLDGASDDYSSSIRKLEESNIVTDLYIDYLYKMDIKEFVDIFNTNSTVKEEALFINADSISHLAIALGNYGFKKNGTMPLLDTSEFKTGEPQET</sequence>
<protein>
    <submittedName>
        <fullName evidence="1">Uncharacterized protein</fullName>
    </submittedName>
</protein>
<keyword evidence="2" id="KW-1185">Reference proteome</keyword>
<evidence type="ECO:0000313" key="2">
    <source>
        <dbReference type="Proteomes" id="UP000686327"/>
    </source>
</evidence>
<accession>A0ABS6DK31</accession>
<gene>
    <name evidence="1" type="ORF">KC222_16310</name>
</gene>
<proteinExistence type="predicted"/>
<dbReference type="EMBL" id="JAGRYU010000030">
    <property type="protein sequence ID" value="MBU4683570.1"/>
    <property type="molecule type" value="Genomic_DNA"/>
</dbReference>